<sequence length="109" mass="12976">MTTRFFCPYLDGEVELTEERESHIADRHPDLLPTYYERIAETLADPDEVRCDVRFENTILFSRRYDRGRRGRYVVVAVVTDSFPEVRNWIVTAYISKTITQGEIIWQRN</sequence>
<protein>
    <submittedName>
        <fullName evidence="1">PBECR2 nuclease fold domain-containing protein</fullName>
    </submittedName>
</protein>
<proteinExistence type="predicted"/>
<dbReference type="Proteomes" id="UP001576784">
    <property type="component" value="Unassembled WGS sequence"/>
</dbReference>
<keyword evidence="2" id="KW-1185">Reference proteome</keyword>
<reference evidence="1 2" key="1">
    <citation type="submission" date="2024-09" db="EMBL/GenBank/DDBJ databases">
        <title>Floridaenema gen nov. (Aerosakkonemataceae, Aerosakkonematales ord. nov., Cyanobacteria) from benthic tropical and subtropical fresh waters, with the description of four new species.</title>
        <authorList>
            <person name="Moretto J.A."/>
            <person name="Berthold D.E."/>
            <person name="Lefler F.W."/>
            <person name="Huang I.-S."/>
            <person name="Laughinghouse H. IV."/>
        </authorList>
    </citation>
    <scope>NUCLEOTIDE SEQUENCE [LARGE SCALE GENOMIC DNA]</scope>
    <source>
        <strain evidence="1 2">BLCC-F50</strain>
    </source>
</reference>
<accession>A0ABV4XXY6</accession>
<dbReference type="RefSeq" id="WP_413266221.1">
    <property type="nucleotide sequence ID" value="NZ_JBHFNR010000206.1"/>
</dbReference>
<dbReference type="EMBL" id="JBHFNR010000206">
    <property type="protein sequence ID" value="MFB2896595.1"/>
    <property type="molecule type" value="Genomic_DNA"/>
</dbReference>
<comment type="caution">
    <text evidence="1">The sequence shown here is derived from an EMBL/GenBank/DDBJ whole genome shotgun (WGS) entry which is preliminary data.</text>
</comment>
<gene>
    <name evidence="1" type="ORF">ACE1CI_27085</name>
</gene>
<evidence type="ECO:0000313" key="2">
    <source>
        <dbReference type="Proteomes" id="UP001576784"/>
    </source>
</evidence>
<evidence type="ECO:0000313" key="1">
    <source>
        <dbReference type="EMBL" id="MFB2896595.1"/>
    </source>
</evidence>
<name>A0ABV4XXY6_9CYAN</name>
<organism evidence="1 2">
    <name type="scientific">Floridaenema flaviceps BLCC-F50</name>
    <dbReference type="NCBI Taxonomy" id="3153642"/>
    <lineage>
        <taxon>Bacteria</taxon>
        <taxon>Bacillati</taxon>
        <taxon>Cyanobacteriota</taxon>
        <taxon>Cyanophyceae</taxon>
        <taxon>Oscillatoriophycideae</taxon>
        <taxon>Aerosakkonematales</taxon>
        <taxon>Aerosakkonemataceae</taxon>
        <taxon>Floridanema</taxon>
        <taxon>Floridanema flaviceps</taxon>
    </lineage>
</organism>